<dbReference type="PANTHER" id="PTHR34862">
    <property type="entry name" value="SPARK DOMAIN-CONTAINING PROTEIN"/>
    <property type="match status" value="1"/>
</dbReference>
<sequence>MQISRGILALFAGAGLQIVAAAVLPQINTSSLPISESCITALTDIMASPEAECLNLSALLSFIVFPENGVEDILNTWLTGMCSVGSCSDAALDTLIGGIVNQCSGDLAAFGVSSDVTEKVVDIVKKAYPTAREIVCLKETTSGNFCAIEEVKRAERAIRSADIDIDNIDIDLANVTMITAWNDLQSTFMSTIEGVTCTSCIKEAYNIANEGFPDLVPHSDVVFDAVCGPEFLDGAKPRDVVRTAPSSVFIVADEGAAVSNLKTAAGRYLVLAPALLWMLA</sequence>
<feature type="chain" id="PRO_5023131366" evidence="1">
    <location>
        <begin position="22"/>
        <end position="280"/>
    </location>
</feature>
<dbReference type="Proteomes" id="UP000305067">
    <property type="component" value="Unassembled WGS sequence"/>
</dbReference>
<dbReference type="EMBL" id="ML178818">
    <property type="protein sequence ID" value="TFL04837.1"/>
    <property type="molecule type" value="Genomic_DNA"/>
</dbReference>
<evidence type="ECO:0000313" key="3">
    <source>
        <dbReference type="Proteomes" id="UP000305067"/>
    </source>
</evidence>
<gene>
    <name evidence="2" type="ORF">BDV98DRAFT_333297</name>
</gene>
<evidence type="ECO:0000313" key="2">
    <source>
        <dbReference type="EMBL" id="TFL04837.1"/>
    </source>
</evidence>
<keyword evidence="3" id="KW-1185">Reference proteome</keyword>
<dbReference type="STRING" id="1884261.A0A5C3QTS9"/>
<evidence type="ECO:0000256" key="1">
    <source>
        <dbReference type="SAM" id="SignalP"/>
    </source>
</evidence>
<protein>
    <submittedName>
        <fullName evidence="2">Uncharacterized protein</fullName>
    </submittedName>
</protein>
<dbReference type="OrthoDB" id="2536450at2759"/>
<accession>A0A5C3QTS9</accession>
<keyword evidence="1" id="KW-0732">Signal</keyword>
<dbReference type="PANTHER" id="PTHR34862:SF1">
    <property type="entry name" value="SPARK DOMAIN-CONTAINING PROTEIN"/>
    <property type="match status" value="1"/>
</dbReference>
<feature type="signal peptide" evidence="1">
    <location>
        <begin position="1"/>
        <end position="21"/>
    </location>
</feature>
<organism evidence="2 3">
    <name type="scientific">Pterulicium gracile</name>
    <dbReference type="NCBI Taxonomy" id="1884261"/>
    <lineage>
        <taxon>Eukaryota</taxon>
        <taxon>Fungi</taxon>
        <taxon>Dikarya</taxon>
        <taxon>Basidiomycota</taxon>
        <taxon>Agaricomycotina</taxon>
        <taxon>Agaricomycetes</taxon>
        <taxon>Agaricomycetidae</taxon>
        <taxon>Agaricales</taxon>
        <taxon>Pleurotineae</taxon>
        <taxon>Pterulaceae</taxon>
        <taxon>Pterulicium</taxon>
    </lineage>
</organism>
<reference evidence="2 3" key="1">
    <citation type="journal article" date="2019" name="Nat. Ecol. Evol.">
        <title>Megaphylogeny resolves global patterns of mushroom evolution.</title>
        <authorList>
            <person name="Varga T."/>
            <person name="Krizsan K."/>
            <person name="Foldi C."/>
            <person name="Dima B."/>
            <person name="Sanchez-Garcia M."/>
            <person name="Sanchez-Ramirez S."/>
            <person name="Szollosi G.J."/>
            <person name="Szarkandi J.G."/>
            <person name="Papp V."/>
            <person name="Albert L."/>
            <person name="Andreopoulos W."/>
            <person name="Angelini C."/>
            <person name="Antonin V."/>
            <person name="Barry K.W."/>
            <person name="Bougher N.L."/>
            <person name="Buchanan P."/>
            <person name="Buyck B."/>
            <person name="Bense V."/>
            <person name="Catcheside P."/>
            <person name="Chovatia M."/>
            <person name="Cooper J."/>
            <person name="Damon W."/>
            <person name="Desjardin D."/>
            <person name="Finy P."/>
            <person name="Geml J."/>
            <person name="Haridas S."/>
            <person name="Hughes K."/>
            <person name="Justo A."/>
            <person name="Karasinski D."/>
            <person name="Kautmanova I."/>
            <person name="Kiss B."/>
            <person name="Kocsube S."/>
            <person name="Kotiranta H."/>
            <person name="LaButti K.M."/>
            <person name="Lechner B.E."/>
            <person name="Liimatainen K."/>
            <person name="Lipzen A."/>
            <person name="Lukacs Z."/>
            <person name="Mihaltcheva S."/>
            <person name="Morgado L.N."/>
            <person name="Niskanen T."/>
            <person name="Noordeloos M.E."/>
            <person name="Ohm R.A."/>
            <person name="Ortiz-Santana B."/>
            <person name="Ovrebo C."/>
            <person name="Racz N."/>
            <person name="Riley R."/>
            <person name="Savchenko A."/>
            <person name="Shiryaev A."/>
            <person name="Soop K."/>
            <person name="Spirin V."/>
            <person name="Szebenyi C."/>
            <person name="Tomsovsky M."/>
            <person name="Tulloss R.E."/>
            <person name="Uehling J."/>
            <person name="Grigoriev I.V."/>
            <person name="Vagvolgyi C."/>
            <person name="Papp T."/>
            <person name="Martin F.M."/>
            <person name="Miettinen O."/>
            <person name="Hibbett D.S."/>
            <person name="Nagy L.G."/>
        </authorList>
    </citation>
    <scope>NUCLEOTIDE SEQUENCE [LARGE SCALE GENOMIC DNA]</scope>
    <source>
        <strain evidence="2 3">CBS 309.79</strain>
    </source>
</reference>
<name>A0A5C3QTS9_9AGAR</name>
<proteinExistence type="predicted"/>
<dbReference type="AlphaFoldDB" id="A0A5C3QTS9"/>